<keyword evidence="6" id="KW-1003">Cell membrane</keyword>
<dbReference type="HAMAP" id="MF_01392">
    <property type="entry name" value="CytC_Ccs1"/>
    <property type="match status" value="1"/>
</dbReference>
<keyword evidence="4 6" id="KW-1133">Transmembrane helix</keyword>
<dbReference type="OrthoDB" id="9770923at2"/>
<sequence length="460" mass="50794">MTALWREMRRELAAWLGSVKLAIVLFLAIAAASITGTVIPQGESLGFYQQNYPEAGQGPVVWGFVTWRFLLGLGLNDVYRSWWFVALLLLLAANLTTCTFRRQLPMLKSARNWKFYTEPRQLTKFALRTVFPAEGNGLLAEQLRAARYKVHEQDGLLYAHKGVVGRVGPIVVHASLLLIMAGALVGAFGGFKTQRQAMPGQSFDLIDVDRSRLSLARTPDWKVRVNRFWIDYRPDGSVEQFHSDLSVLSPTGKELKRKTISVNDPLVYDGVTLYQASWAVGALKLRVNDSPLIAIDLVPVKAPNNQEAWGRAIPFDRQGRVALQVVTRGLQGSLMLLPFNARSGEPIREGIAPARVGRPVTVLGQRLVVEQLVGQTGIQIKADPGIPLVYTGFGLLMIALAMSYLSHSQVWAIYQDGRLHVAGRTNRAQLSFERELVRLVNAAQSPAIPLAPGTLSPAQE</sequence>
<dbReference type="EMBL" id="CP003587">
    <property type="protein sequence ID" value="AGY56473.1"/>
    <property type="molecule type" value="Genomic_DNA"/>
</dbReference>
<comment type="subcellular location">
    <subcellularLocation>
        <location evidence="6">Cell inner membrane</location>
        <topology evidence="6">Multi-pass membrane protein</topology>
    </subcellularLocation>
    <subcellularLocation>
        <location evidence="1">Membrane</location>
        <topology evidence="1">Multi-pass membrane protein</topology>
    </subcellularLocation>
</comment>
<name>U5QCB7_GLOK1</name>
<evidence type="ECO:0000313" key="10">
    <source>
        <dbReference type="Proteomes" id="UP000017396"/>
    </source>
</evidence>
<reference evidence="9 10" key="1">
    <citation type="journal article" date="2013" name="PLoS ONE">
        <title>Cultivation and Complete Genome Sequencing of Gloeobacter kilaueensis sp. nov., from a Lava Cave in Kilauea Caldera, Hawai'i.</title>
        <authorList>
            <person name="Saw J.H."/>
            <person name="Schatz M."/>
            <person name="Brown M.V."/>
            <person name="Kunkel D.D."/>
            <person name="Foster J.S."/>
            <person name="Shick H."/>
            <person name="Christensen S."/>
            <person name="Hou S."/>
            <person name="Wan X."/>
            <person name="Donachie S.P."/>
        </authorList>
    </citation>
    <scope>NUCLEOTIDE SEQUENCE [LARGE SCALE GENOMIC DNA]</scope>
    <source>
        <strain evidence="10">JS</strain>
    </source>
</reference>
<evidence type="ECO:0000256" key="3">
    <source>
        <dbReference type="ARBA" id="ARBA00022748"/>
    </source>
</evidence>
<dbReference type="InterPro" id="IPR023494">
    <property type="entry name" value="Cyt_c_bgen_Ccs1/CcsB/ResB"/>
</dbReference>
<protein>
    <recommendedName>
        <fullName evidence="6">Cytochrome c biogenesis protein CcsB</fullName>
    </recommendedName>
</protein>
<evidence type="ECO:0000256" key="1">
    <source>
        <dbReference type="ARBA" id="ARBA00004141"/>
    </source>
</evidence>
<dbReference type="AlphaFoldDB" id="U5QCB7"/>
<feature type="transmembrane region" description="Helical" evidence="7">
    <location>
        <begin position="12"/>
        <end position="39"/>
    </location>
</feature>
<evidence type="ECO:0000256" key="4">
    <source>
        <dbReference type="ARBA" id="ARBA00022989"/>
    </source>
</evidence>
<dbReference type="Pfam" id="PF05140">
    <property type="entry name" value="ResB"/>
    <property type="match status" value="2"/>
</dbReference>
<comment type="subunit">
    <text evidence="6">May interact with CcsA.</text>
</comment>
<keyword evidence="5 6" id="KW-0472">Membrane</keyword>
<dbReference type="GO" id="GO:0005886">
    <property type="term" value="C:plasma membrane"/>
    <property type="evidence" value="ECO:0007669"/>
    <property type="project" value="UniProtKB-SubCell"/>
</dbReference>
<feature type="domain" description="ResB-like" evidence="8">
    <location>
        <begin position="372"/>
        <end position="436"/>
    </location>
</feature>
<evidence type="ECO:0000259" key="8">
    <source>
        <dbReference type="Pfam" id="PF05140"/>
    </source>
</evidence>
<keyword evidence="10" id="KW-1185">Reference proteome</keyword>
<dbReference type="InterPro" id="IPR007816">
    <property type="entry name" value="ResB-like_domain"/>
</dbReference>
<dbReference type="GO" id="GO:0017004">
    <property type="term" value="P:cytochrome complex assembly"/>
    <property type="evidence" value="ECO:0007669"/>
    <property type="project" value="UniProtKB-UniRule"/>
</dbReference>
<feature type="domain" description="ResB-like" evidence="8">
    <location>
        <begin position="19"/>
        <end position="288"/>
    </location>
</feature>
<feature type="transmembrane region" description="Helical" evidence="7">
    <location>
        <begin position="170"/>
        <end position="191"/>
    </location>
</feature>
<proteinExistence type="inferred from homology"/>
<dbReference type="KEGG" id="glj:GKIL_0226"/>
<evidence type="ECO:0000256" key="5">
    <source>
        <dbReference type="ARBA" id="ARBA00023136"/>
    </source>
</evidence>
<gene>
    <name evidence="9" type="primary">resB</name>
    <name evidence="6" type="synonym">ccs1</name>
    <name evidence="6" type="synonym">ccsB</name>
    <name evidence="9" type="ORF">GKIL_0226</name>
</gene>
<evidence type="ECO:0000256" key="6">
    <source>
        <dbReference type="HAMAP-Rule" id="MF_01392"/>
    </source>
</evidence>
<accession>U5QCB7</accession>
<dbReference type="PATRIC" id="fig|1183438.3.peg.227"/>
<organism evidence="9 10">
    <name type="scientific">Gloeobacter kilaueensis (strain ATCC BAA-2537 / CCAP 1431/1 / ULC 316 / JS1)</name>
    <dbReference type="NCBI Taxonomy" id="1183438"/>
    <lineage>
        <taxon>Bacteria</taxon>
        <taxon>Bacillati</taxon>
        <taxon>Cyanobacteriota</taxon>
        <taxon>Cyanophyceae</taxon>
        <taxon>Gloeobacterales</taxon>
        <taxon>Gloeobacteraceae</taxon>
        <taxon>Gloeobacter</taxon>
    </lineage>
</organism>
<dbReference type="HOGENOM" id="CLU_034630_0_0_3"/>
<evidence type="ECO:0000256" key="2">
    <source>
        <dbReference type="ARBA" id="ARBA00022692"/>
    </source>
</evidence>
<dbReference type="PANTHER" id="PTHR31566:SF0">
    <property type="entry name" value="CYTOCHROME C BIOGENESIS PROTEIN CCS1, CHLOROPLASTIC"/>
    <property type="match status" value="1"/>
</dbReference>
<keyword evidence="6" id="KW-0997">Cell inner membrane</keyword>
<dbReference type="STRING" id="1183438.GKIL_0226"/>
<dbReference type="Proteomes" id="UP000017396">
    <property type="component" value="Chromosome"/>
</dbReference>
<dbReference type="eggNOG" id="COG1333">
    <property type="taxonomic scope" value="Bacteria"/>
</dbReference>
<keyword evidence="3 6" id="KW-0201">Cytochrome c-type biogenesis</keyword>
<keyword evidence="2 6" id="KW-0812">Transmembrane</keyword>
<comment type="function">
    <text evidence="6">Required during biogenesis of c-type cytochromes (cytochrome c6 and cytochrome f) at the step of heme attachment.</text>
</comment>
<dbReference type="PANTHER" id="PTHR31566">
    <property type="entry name" value="CYTOCHROME C BIOGENESIS PROTEIN CCS1, CHLOROPLASTIC"/>
    <property type="match status" value="1"/>
</dbReference>
<feature type="transmembrane region" description="Helical" evidence="7">
    <location>
        <begin position="81"/>
        <end position="100"/>
    </location>
</feature>
<evidence type="ECO:0000313" key="9">
    <source>
        <dbReference type="EMBL" id="AGY56473.1"/>
    </source>
</evidence>
<dbReference type="RefSeq" id="WP_023171479.1">
    <property type="nucleotide sequence ID" value="NC_022600.1"/>
</dbReference>
<comment type="similarity">
    <text evidence="6">Belongs to the Ccs1/CcsB family.</text>
</comment>
<evidence type="ECO:0000256" key="7">
    <source>
        <dbReference type="SAM" id="Phobius"/>
    </source>
</evidence>